<evidence type="ECO:0000313" key="2">
    <source>
        <dbReference type="Proteomes" id="UP001139226"/>
    </source>
</evidence>
<dbReference type="SUPFAM" id="SSF51905">
    <property type="entry name" value="FAD/NAD(P)-binding domain"/>
    <property type="match status" value="1"/>
</dbReference>
<accession>A0A9X2A9K7</accession>
<dbReference type="EMBL" id="JAKVTV010000003">
    <property type="protein sequence ID" value="MCH4823435.1"/>
    <property type="molecule type" value="Genomic_DNA"/>
</dbReference>
<evidence type="ECO:0000313" key="1">
    <source>
        <dbReference type="EMBL" id="MCH4823435.1"/>
    </source>
</evidence>
<name>A0A9X2A9K7_9FLAO</name>
<gene>
    <name evidence="1" type="ORF">ML462_09630</name>
</gene>
<dbReference type="AlphaFoldDB" id="A0A9X2A9K7"/>
<comment type="caution">
    <text evidence="1">The sequence shown here is derived from an EMBL/GenBank/DDBJ whole genome shotgun (WGS) entry which is preliminary data.</text>
</comment>
<reference evidence="1" key="1">
    <citation type="submission" date="2022-03" db="EMBL/GenBank/DDBJ databases">
        <title>Gramella crocea sp. nov., isolated from activated sludge of a seafood processing plant.</title>
        <authorList>
            <person name="Zhang X."/>
        </authorList>
    </citation>
    <scope>NUCLEOTIDE SEQUENCE</scope>
    <source>
        <strain evidence="1">YJ019</strain>
    </source>
</reference>
<organism evidence="1 2">
    <name type="scientific">Christiangramia lutea</name>
    <dbReference type="NCBI Taxonomy" id="1607951"/>
    <lineage>
        <taxon>Bacteria</taxon>
        <taxon>Pseudomonadati</taxon>
        <taxon>Bacteroidota</taxon>
        <taxon>Flavobacteriia</taxon>
        <taxon>Flavobacteriales</taxon>
        <taxon>Flavobacteriaceae</taxon>
        <taxon>Christiangramia</taxon>
    </lineage>
</organism>
<dbReference type="Gene3D" id="3.50.50.60">
    <property type="entry name" value="FAD/NAD(P)-binding domain"/>
    <property type="match status" value="1"/>
</dbReference>
<dbReference type="Pfam" id="PF05834">
    <property type="entry name" value="Lycopene_cycl"/>
    <property type="match status" value="1"/>
</dbReference>
<proteinExistence type="predicted"/>
<keyword evidence="2" id="KW-1185">Reference proteome</keyword>
<dbReference type="RefSeq" id="WP_240713611.1">
    <property type="nucleotide sequence ID" value="NZ_JAKVTV010000003.1"/>
</dbReference>
<dbReference type="Proteomes" id="UP001139226">
    <property type="component" value="Unassembled WGS sequence"/>
</dbReference>
<sequence>MITPDYFYAIVGGGLAGLQLAYSISNDVFFKGKKIVIIDPSDKSKNDKTWCFWENGKGNWDHLIHKSWSKAEFISSGAKETLNLEPYSYKMLRSLDFYRFIREKLEKSEHVTFAKDEIEKIDQVTRTAIGKKRNYTATHFFDSRPPEHYLKDTKSTKIFQHFKGWKIKTKNEKFDDRNFTMMDYRIKYQNSTSFTYVLPVSKNEALVEFTFFTPFTVEDDEYDKYLQRYISDILKIEDYKVIESEKGLIPMTDYSFHKQNTEYITKIGTAGGWVKASSGYSFKNTEKKIDLLIDNIKSGLVPSHKLQNKKFRKYDAIFLDVLEKRNDLGEEVFTKLYTKNTIQDIFRFLDEETKISEELKIMKSLFHPQFLKSFFKKI</sequence>
<protein>
    <submittedName>
        <fullName evidence="1">Lycopene cyclase family protein</fullName>
    </submittedName>
</protein>
<dbReference type="InterPro" id="IPR036188">
    <property type="entry name" value="FAD/NAD-bd_sf"/>
</dbReference>